<evidence type="ECO:0000259" key="1">
    <source>
        <dbReference type="Pfam" id="PF07883"/>
    </source>
</evidence>
<proteinExistence type="predicted"/>
<dbReference type="InterPro" id="IPR011051">
    <property type="entry name" value="RmlC_Cupin_sf"/>
</dbReference>
<feature type="domain" description="Cupin type-2" evidence="1">
    <location>
        <begin position="65"/>
        <end position="132"/>
    </location>
</feature>
<dbReference type="Gene3D" id="2.60.120.10">
    <property type="entry name" value="Jelly Rolls"/>
    <property type="match status" value="1"/>
</dbReference>
<dbReference type="InterPro" id="IPR014710">
    <property type="entry name" value="RmlC-like_jellyroll"/>
</dbReference>
<dbReference type="InterPro" id="IPR047142">
    <property type="entry name" value="OryJ/VirC-like"/>
</dbReference>
<protein>
    <recommendedName>
        <fullName evidence="1">Cupin type-2 domain-containing protein</fullName>
    </recommendedName>
</protein>
<dbReference type="AlphaFoldDB" id="A0A0W8FU87"/>
<organism evidence="2">
    <name type="scientific">hydrocarbon metagenome</name>
    <dbReference type="NCBI Taxonomy" id="938273"/>
    <lineage>
        <taxon>unclassified sequences</taxon>
        <taxon>metagenomes</taxon>
        <taxon>ecological metagenomes</taxon>
    </lineage>
</organism>
<evidence type="ECO:0000313" key="2">
    <source>
        <dbReference type="EMBL" id="KUG24501.1"/>
    </source>
</evidence>
<dbReference type="PROSITE" id="PS51257">
    <property type="entry name" value="PROKAR_LIPOPROTEIN"/>
    <property type="match status" value="1"/>
</dbReference>
<dbReference type="PANTHER" id="PTHR36156:SF2">
    <property type="entry name" value="CUPIN TYPE-2 DOMAIN-CONTAINING PROTEIN"/>
    <property type="match status" value="1"/>
</dbReference>
<comment type="caution">
    <text evidence="2">The sequence shown here is derived from an EMBL/GenBank/DDBJ whole genome shotgun (WGS) entry which is preliminary data.</text>
</comment>
<dbReference type="PANTHER" id="PTHR36156">
    <property type="entry name" value="SLR2101 PROTEIN"/>
    <property type="match status" value="1"/>
</dbReference>
<dbReference type="SUPFAM" id="SSF51182">
    <property type="entry name" value="RmlC-like cupins"/>
    <property type="match status" value="1"/>
</dbReference>
<dbReference type="Pfam" id="PF07883">
    <property type="entry name" value="Cupin_2"/>
    <property type="match status" value="1"/>
</dbReference>
<name>A0A0W8FU87_9ZZZZ</name>
<sequence>MAKREDEMKRVTWGILLTSFLIIIACAENINTIAVEQLAKSTKSWDGEALPKYPQGQPEITILRIKIPAGAKLEIHNHPVINAGVLLKGELTVIAEDSKTLHLKSGDYIVELVNKKHYGRNEGTEMAEIVVFYAGVENKPITIK</sequence>
<gene>
    <name evidence="2" type="ORF">ASZ90_005714</name>
</gene>
<reference evidence="2" key="1">
    <citation type="journal article" date="2015" name="Proc. Natl. Acad. Sci. U.S.A.">
        <title>Networks of energetic and metabolic interactions define dynamics in microbial communities.</title>
        <authorList>
            <person name="Embree M."/>
            <person name="Liu J.K."/>
            <person name="Al-Bassam M.M."/>
            <person name="Zengler K."/>
        </authorList>
    </citation>
    <scope>NUCLEOTIDE SEQUENCE</scope>
</reference>
<dbReference type="CDD" id="cd02236">
    <property type="entry name" value="cupin_CV2614-like"/>
    <property type="match status" value="1"/>
</dbReference>
<dbReference type="InterPro" id="IPR013096">
    <property type="entry name" value="Cupin_2"/>
</dbReference>
<dbReference type="EMBL" id="LNQE01000845">
    <property type="protein sequence ID" value="KUG24501.1"/>
    <property type="molecule type" value="Genomic_DNA"/>
</dbReference>
<accession>A0A0W8FU87</accession>